<protein>
    <submittedName>
        <fullName evidence="2">Nicotinamide-nucleotide amidohydrolase PncC</fullName>
    </submittedName>
</protein>
<name>A0A078KVS8_9GAMM</name>
<dbReference type="EMBL" id="CCSB01000003">
    <property type="protein sequence ID" value="CDZ78540.1"/>
    <property type="molecule type" value="Genomic_DNA"/>
</dbReference>
<dbReference type="AlphaFoldDB" id="A0A078KVS8"/>
<dbReference type="Pfam" id="PF02464">
    <property type="entry name" value="CinA"/>
    <property type="match status" value="1"/>
</dbReference>
<reference evidence="2 3" key="1">
    <citation type="submission" date="2014-06" db="EMBL/GenBank/DDBJ databases">
        <authorList>
            <person name="Urmite Genomes Urmite Genomes"/>
        </authorList>
    </citation>
    <scope>NUCLEOTIDE SEQUENCE [LARGE SCALE GENOMIC DNA]</scope>
</reference>
<proteinExistence type="predicted"/>
<dbReference type="OrthoDB" id="9801454at2"/>
<sequence length="160" mass="17022">MHLVELVFQATEQLATKKLKISTAESCTGGLIASLLTELPGSSSWFERGFVTYSNLAKVEMLDVDEGLINTRGAVSKEVAEAMALGALSHSAADLSLAVTGVAGPSGGSVEKPVGTVWLAWAMKNRPVQSVHCHFQDVSRQIFRQLVSARALEGVIRLLG</sequence>
<feature type="domain" description="CinA C-terminal" evidence="1">
    <location>
        <begin position="9"/>
        <end position="158"/>
    </location>
</feature>
<evidence type="ECO:0000313" key="2">
    <source>
        <dbReference type="EMBL" id="CDZ78540.1"/>
    </source>
</evidence>
<dbReference type="eggNOG" id="COG1546">
    <property type="taxonomic scope" value="Bacteria"/>
</dbReference>
<dbReference type="NCBIfam" id="TIGR00199">
    <property type="entry name" value="PncC_domain"/>
    <property type="match status" value="1"/>
</dbReference>
<dbReference type="InterPro" id="IPR008136">
    <property type="entry name" value="CinA_C"/>
</dbReference>
<dbReference type="GO" id="GO:0016787">
    <property type="term" value="F:hydrolase activity"/>
    <property type="evidence" value="ECO:0007669"/>
    <property type="project" value="UniProtKB-KW"/>
</dbReference>
<keyword evidence="2" id="KW-0378">Hydrolase</keyword>
<dbReference type="InterPro" id="IPR036653">
    <property type="entry name" value="CinA-like_C"/>
</dbReference>
<gene>
    <name evidence="2" type="primary">pncC</name>
    <name evidence="2" type="ORF">BN59_02850</name>
</gene>
<keyword evidence="3" id="KW-1185">Reference proteome</keyword>
<dbReference type="SUPFAM" id="SSF142433">
    <property type="entry name" value="CinA-like"/>
    <property type="match status" value="1"/>
</dbReference>
<evidence type="ECO:0000313" key="3">
    <source>
        <dbReference type="Proteomes" id="UP000044071"/>
    </source>
</evidence>
<dbReference type="Proteomes" id="UP000044071">
    <property type="component" value="Unassembled WGS sequence"/>
</dbReference>
<dbReference type="STRING" id="1034943.BN59_02850"/>
<accession>A0A078KVS8</accession>
<organism evidence="2 3">
    <name type="scientific">Legionella massiliensis</name>
    <dbReference type="NCBI Taxonomy" id="1034943"/>
    <lineage>
        <taxon>Bacteria</taxon>
        <taxon>Pseudomonadati</taxon>
        <taxon>Pseudomonadota</taxon>
        <taxon>Gammaproteobacteria</taxon>
        <taxon>Legionellales</taxon>
        <taxon>Legionellaceae</taxon>
        <taxon>Legionella</taxon>
    </lineage>
</organism>
<dbReference type="Gene3D" id="3.90.950.20">
    <property type="entry name" value="CinA-like"/>
    <property type="match status" value="1"/>
</dbReference>
<evidence type="ECO:0000259" key="1">
    <source>
        <dbReference type="Pfam" id="PF02464"/>
    </source>
</evidence>